<keyword evidence="6 7" id="KW-0472">Membrane</keyword>
<comment type="similarity">
    <text evidence="7">Belongs to the binding-protein-dependent transport system permease family.</text>
</comment>
<evidence type="ECO:0000259" key="8">
    <source>
        <dbReference type="PROSITE" id="PS50928"/>
    </source>
</evidence>
<accession>A0A9D1P538</accession>
<feature type="transmembrane region" description="Helical" evidence="7">
    <location>
        <begin position="184"/>
        <end position="206"/>
    </location>
</feature>
<feature type="transmembrane region" description="Helical" evidence="7">
    <location>
        <begin position="258"/>
        <end position="278"/>
    </location>
</feature>
<keyword evidence="3" id="KW-1003">Cell membrane</keyword>
<keyword evidence="2 7" id="KW-0813">Transport</keyword>
<dbReference type="GO" id="GO:0055085">
    <property type="term" value="P:transmembrane transport"/>
    <property type="evidence" value="ECO:0007669"/>
    <property type="project" value="InterPro"/>
</dbReference>
<dbReference type="InterPro" id="IPR000515">
    <property type="entry name" value="MetI-like"/>
</dbReference>
<dbReference type="AlphaFoldDB" id="A0A9D1P538"/>
<proteinExistence type="inferred from homology"/>
<dbReference type="PANTHER" id="PTHR43744:SF9">
    <property type="entry name" value="POLYGALACTURONAN_RHAMNOGALACTURONAN TRANSPORT SYSTEM PERMEASE PROTEIN YTCP"/>
    <property type="match status" value="1"/>
</dbReference>
<feature type="domain" description="ABC transmembrane type-1" evidence="8">
    <location>
        <begin position="76"/>
        <end position="276"/>
    </location>
</feature>
<feature type="transmembrane region" description="Helical" evidence="7">
    <location>
        <begin position="142"/>
        <end position="163"/>
    </location>
</feature>
<feature type="transmembrane region" description="Helical" evidence="7">
    <location>
        <begin position="80"/>
        <end position="101"/>
    </location>
</feature>
<name>A0A9D1P538_9FIRM</name>
<evidence type="ECO:0000256" key="7">
    <source>
        <dbReference type="RuleBase" id="RU363032"/>
    </source>
</evidence>
<keyword evidence="5 7" id="KW-1133">Transmembrane helix</keyword>
<dbReference type="CDD" id="cd06261">
    <property type="entry name" value="TM_PBP2"/>
    <property type="match status" value="1"/>
</dbReference>
<dbReference type="PROSITE" id="PS50928">
    <property type="entry name" value="ABC_TM1"/>
    <property type="match status" value="1"/>
</dbReference>
<evidence type="ECO:0000256" key="6">
    <source>
        <dbReference type="ARBA" id="ARBA00023136"/>
    </source>
</evidence>
<evidence type="ECO:0000256" key="4">
    <source>
        <dbReference type="ARBA" id="ARBA00022692"/>
    </source>
</evidence>
<dbReference type="Pfam" id="PF00528">
    <property type="entry name" value="BPD_transp_1"/>
    <property type="match status" value="1"/>
</dbReference>
<evidence type="ECO:0000256" key="1">
    <source>
        <dbReference type="ARBA" id="ARBA00004651"/>
    </source>
</evidence>
<reference evidence="9" key="1">
    <citation type="submission" date="2020-10" db="EMBL/GenBank/DDBJ databases">
        <authorList>
            <person name="Gilroy R."/>
        </authorList>
    </citation>
    <scope>NUCLEOTIDE SEQUENCE</scope>
    <source>
        <strain evidence="9">CHK183-6373</strain>
    </source>
</reference>
<comment type="subcellular location">
    <subcellularLocation>
        <location evidence="1 7">Cell membrane</location>
        <topology evidence="1 7">Multi-pass membrane protein</topology>
    </subcellularLocation>
</comment>
<dbReference type="Proteomes" id="UP000886884">
    <property type="component" value="Unassembled WGS sequence"/>
</dbReference>
<feature type="transmembrane region" description="Helical" evidence="7">
    <location>
        <begin position="12"/>
        <end position="31"/>
    </location>
</feature>
<keyword evidence="4 7" id="KW-0812">Transmembrane</keyword>
<dbReference type="Gene3D" id="1.10.3720.10">
    <property type="entry name" value="MetI-like"/>
    <property type="match status" value="1"/>
</dbReference>
<evidence type="ECO:0000313" key="10">
    <source>
        <dbReference type="Proteomes" id="UP000886884"/>
    </source>
</evidence>
<dbReference type="GO" id="GO:0005886">
    <property type="term" value="C:plasma membrane"/>
    <property type="evidence" value="ECO:0007669"/>
    <property type="project" value="UniProtKB-SubCell"/>
</dbReference>
<reference evidence="9" key="2">
    <citation type="journal article" date="2021" name="PeerJ">
        <title>Extensive microbial diversity within the chicken gut microbiome revealed by metagenomics and culture.</title>
        <authorList>
            <person name="Gilroy R."/>
            <person name="Ravi A."/>
            <person name="Getino M."/>
            <person name="Pursley I."/>
            <person name="Horton D.L."/>
            <person name="Alikhan N.F."/>
            <person name="Baker D."/>
            <person name="Gharbi K."/>
            <person name="Hall N."/>
            <person name="Watson M."/>
            <person name="Adriaenssens E.M."/>
            <person name="Foster-Nyarko E."/>
            <person name="Jarju S."/>
            <person name="Secka A."/>
            <person name="Antonio M."/>
            <person name="Oren A."/>
            <person name="Chaudhuri R.R."/>
            <person name="La Ragione R."/>
            <person name="Hildebrand F."/>
            <person name="Pallen M.J."/>
        </authorList>
    </citation>
    <scope>NUCLEOTIDE SEQUENCE</scope>
    <source>
        <strain evidence="9">CHK183-6373</strain>
    </source>
</reference>
<evidence type="ECO:0000313" key="9">
    <source>
        <dbReference type="EMBL" id="HIV26699.1"/>
    </source>
</evidence>
<gene>
    <name evidence="9" type="ORF">IAA64_01915</name>
</gene>
<dbReference type="SUPFAM" id="SSF161098">
    <property type="entry name" value="MetI-like"/>
    <property type="match status" value="1"/>
</dbReference>
<feature type="transmembrane region" description="Helical" evidence="7">
    <location>
        <begin position="108"/>
        <end position="130"/>
    </location>
</feature>
<comment type="caution">
    <text evidence="9">The sequence shown here is derived from an EMBL/GenBank/DDBJ whole genome shotgun (WGS) entry which is preliminary data.</text>
</comment>
<dbReference type="PANTHER" id="PTHR43744">
    <property type="entry name" value="ABC TRANSPORTER PERMEASE PROTEIN MG189-RELATED-RELATED"/>
    <property type="match status" value="1"/>
</dbReference>
<evidence type="ECO:0000256" key="2">
    <source>
        <dbReference type="ARBA" id="ARBA00022448"/>
    </source>
</evidence>
<dbReference type="InterPro" id="IPR035906">
    <property type="entry name" value="MetI-like_sf"/>
</dbReference>
<protein>
    <submittedName>
        <fullName evidence="9">Carbohydrate ABC transporter permease</fullName>
    </submittedName>
</protein>
<evidence type="ECO:0000256" key="5">
    <source>
        <dbReference type="ARBA" id="ARBA00022989"/>
    </source>
</evidence>
<sequence length="293" mass="32228">MRGRSLSGRIFSGCNGLFMLLMIFITAYPLYYCLIASFSDPIQLALNPGALFLPLKPFTLSAYQKVLEHSLFLSGVRNTLFVLCVGTLLNMALTILTGYALSRKGAMLIMPITFYIVFTMYFSGGLIPGYLNVKDLGLINSLWSLILPGAISTYNLIIMKTAFASVPDALPESAQIDGARHLTILARIMVPLSAPTIAVLVLYYAVGHWNAWFSASIYLQDSTLHPLQLVMRNILNSADVSEMLGDVGGEDQARYVELIKYALIMVSTVPILVLYPFLQKYFVKGVMIGAIKG</sequence>
<evidence type="ECO:0000256" key="3">
    <source>
        <dbReference type="ARBA" id="ARBA00022475"/>
    </source>
</evidence>
<organism evidence="9 10">
    <name type="scientific">Candidatus Ornithocaccomicrobium faecavium</name>
    <dbReference type="NCBI Taxonomy" id="2840890"/>
    <lineage>
        <taxon>Bacteria</taxon>
        <taxon>Bacillati</taxon>
        <taxon>Bacillota</taxon>
        <taxon>Clostridia</taxon>
        <taxon>Candidatus Ornithocaccomicrobium</taxon>
    </lineage>
</organism>
<dbReference type="EMBL" id="DVOT01000035">
    <property type="protein sequence ID" value="HIV26699.1"/>
    <property type="molecule type" value="Genomic_DNA"/>
</dbReference>